<proteinExistence type="predicted"/>
<dbReference type="Gene3D" id="1.20.1260.10">
    <property type="match status" value="1"/>
</dbReference>
<name>A0ABS7AJ89_9CLOT</name>
<reference evidence="2 3" key="1">
    <citation type="submission" date="2021-07" db="EMBL/GenBank/DDBJ databases">
        <title>Clostridium weizhouense sp. nov., an anaerobic bacterium isolated from activated sludge of Petroleum wastewater.</title>
        <authorList>
            <person name="Li Q."/>
        </authorList>
    </citation>
    <scope>NUCLEOTIDE SEQUENCE [LARGE SCALE GENOMIC DNA]</scope>
    <source>
        <strain evidence="2 3">YB-6</strain>
    </source>
</reference>
<dbReference type="Pfam" id="PF02915">
    <property type="entry name" value="Rubrerythrin"/>
    <property type="match status" value="1"/>
</dbReference>
<sequence>MEYYNNNLDPTSTKFMESIGDLNEAFQDERSDLIYYEYLANIAPTDQEKEIIYSIINDERMHATLFRKMYQELTGIEISHDAKEKLVMPESYLSGISEAISRELKEVERYKSIRDRFPTGSSYISTLSNIIANELNHITQLNNILSSNNTMNNLSMPKNYIKQSTVNFTLDDWNKFIEPLINIILSENENITCSALIKKSILSGILVGLGNIPLDAIKLVEDWEQNQDINSLRRCKMNRYFDTLD</sequence>
<protein>
    <submittedName>
        <fullName evidence="2">Ferritin-like domain-containing protein</fullName>
    </submittedName>
</protein>
<feature type="domain" description="Rubrerythrin diiron-binding" evidence="1">
    <location>
        <begin position="22"/>
        <end position="83"/>
    </location>
</feature>
<evidence type="ECO:0000313" key="3">
    <source>
        <dbReference type="Proteomes" id="UP001519921"/>
    </source>
</evidence>
<dbReference type="EMBL" id="JAHXPT010000001">
    <property type="protein sequence ID" value="MBW6408725.1"/>
    <property type="molecule type" value="Genomic_DNA"/>
</dbReference>
<dbReference type="InterPro" id="IPR012347">
    <property type="entry name" value="Ferritin-like"/>
</dbReference>
<organism evidence="2 3">
    <name type="scientific">Clostridium weizhouense</name>
    <dbReference type="NCBI Taxonomy" id="2859781"/>
    <lineage>
        <taxon>Bacteria</taxon>
        <taxon>Bacillati</taxon>
        <taxon>Bacillota</taxon>
        <taxon>Clostridia</taxon>
        <taxon>Eubacteriales</taxon>
        <taxon>Clostridiaceae</taxon>
        <taxon>Clostridium</taxon>
    </lineage>
</organism>
<dbReference type="RefSeq" id="WP_219777784.1">
    <property type="nucleotide sequence ID" value="NZ_JAHXPT010000001.1"/>
</dbReference>
<dbReference type="InterPro" id="IPR009078">
    <property type="entry name" value="Ferritin-like_SF"/>
</dbReference>
<comment type="caution">
    <text evidence="2">The sequence shown here is derived from an EMBL/GenBank/DDBJ whole genome shotgun (WGS) entry which is preliminary data.</text>
</comment>
<accession>A0ABS7AJ89</accession>
<keyword evidence="3" id="KW-1185">Reference proteome</keyword>
<dbReference type="Proteomes" id="UP001519921">
    <property type="component" value="Unassembled WGS sequence"/>
</dbReference>
<gene>
    <name evidence="2" type="ORF">KYD98_01310</name>
</gene>
<dbReference type="CDD" id="cd00657">
    <property type="entry name" value="Ferritin_like"/>
    <property type="match status" value="1"/>
</dbReference>
<evidence type="ECO:0000259" key="1">
    <source>
        <dbReference type="Pfam" id="PF02915"/>
    </source>
</evidence>
<dbReference type="InterPro" id="IPR003251">
    <property type="entry name" value="Rr_diiron-bd_dom"/>
</dbReference>
<evidence type="ECO:0000313" key="2">
    <source>
        <dbReference type="EMBL" id="MBW6408725.1"/>
    </source>
</evidence>
<dbReference type="SUPFAM" id="SSF47240">
    <property type="entry name" value="Ferritin-like"/>
    <property type="match status" value="1"/>
</dbReference>